<protein>
    <recommendedName>
        <fullName evidence="1">Regulator of ribonuclease activity B domain-containing protein</fullName>
    </recommendedName>
</protein>
<evidence type="ECO:0000313" key="3">
    <source>
        <dbReference type="Proteomes" id="UP000325785"/>
    </source>
</evidence>
<proteinExistence type="predicted"/>
<dbReference type="InterPro" id="IPR009671">
    <property type="entry name" value="RraB_dom"/>
</dbReference>
<accession>A0A5P3AFP1</accession>
<dbReference type="EMBL" id="CP031598">
    <property type="protein sequence ID" value="QEW28182.1"/>
    <property type="molecule type" value="Genomic_DNA"/>
</dbReference>
<dbReference type="InterPro" id="IPR036701">
    <property type="entry name" value="RraB-like_sf"/>
</dbReference>
<evidence type="ECO:0000259" key="1">
    <source>
        <dbReference type="Pfam" id="PF06877"/>
    </source>
</evidence>
<dbReference type="RefSeq" id="WP_057818175.1">
    <property type="nucleotide sequence ID" value="NZ_CP031598.1"/>
</dbReference>
<evidence type="ECO:0000313" key="2">
    <source>
        <dbReference type="EMBL" id="QEW28182.1"/>
    </source>
</evidence>
<feature type="domain" description="Regulator of ribonuclease activity B" evidence="1">
    <location>
        <begin position="12"/>
        <end position="104"/>
    </location>
</feature>
<reference evidence="2 3" key="1">
    <citation type="submission" date="2018-08" db="EMBL/GenBank/DDBJ databases">
        <title>Genetic Globetrotter - A new plasmid hitch-hiking vast phylogenetic and geographic distances.</title>
        <authorList>
            <person name="Vollmers J."/>
            <person name="Petersen J."/>
        </authorList>
    </citation>
    <scope>NUCLEOTIDE SEQUENCE [LARGE SCALE GENOMIC DNA]</scope>
    <source>
        <strain evidence="2 3">DSM 26383</strain>
    </source>
</reference>
<gene>
    <name evidence="2" type="ORF">RIdsm_04008</name>
</gene>
<organism evidence="2 3">
    <name type="scientific">Roseovarius indicus</name>
    <dbReference type="NCBI Taxonomy" id="540747"/>
    <lineage>
        <taxon>Bacteria</taxon>
        <taxon>Pseudomonadati</taxon>
        <taxon>Pseudomonadota</taxon>
        <taxon>Alphaproteobacteria</taxon>
        <taxon>Rhodobacterales</taxon>
        <taxon>Roseobacteraceae</taxon>
        <taxon>Roseovarius</taxon>
    </lineage>
</organism>
<dbReference type="SUPFAM" id="SSF89946">
    <property type="entry name" value="Hypothetical protein VC0424"/>
    <property type="match status" value="1"/>
</dbReference>
<dbReference type="Pfam" id="PF06877">
    <property type="entry name" value="RraB"/>
    <property type="match status" value="1"/>
</dbReference>
<dbReference type="OrthoDB" id="7630283at2"/>
<dbReference type="Proteomes" id="UP000325785">
    <property type="component" value="Chromosome"/>
</dbReference>
<name>A0A5P3AFP1_9RHOB</name>
<dbReference type="AlphaFoldDB" id="A0A5P3AFP1"/>
<sequence length="108" mass="11745">MEHDFEEQRRTTEAVLEDLADRHDLPARATLDLQFLPVAGADWAGVVAALADAGYAGQAVADEEGDWFEVAVADVPLTLDGIWKHERATTEVALSCGFRPDGWGFFVG</sequence>
<dbReference type="KEGG" id="rid:RIdsm_04008"/>